<dbReference type="GO" id="GO:0005634">
    <property type="term" value="C:nucleus"/>
    <property type="evidence" value="ECO:0007669"/>
    <property type="project" value="TreeGrafter"/>
</dbReference>
<keyword evidence="4" id="KW-1185">Reference proteome</keyword>
<evidence type="ECO:0000256" key="1">
    <source>
        <dbReference type="ARBA" id="ARBA00022741"/>
    </source>
</evidence>
<accession>A0A392QP40</accession>
<dbReference type="PANTHER" id="PTHR45639">
    <property type="entry name" value="HSC70CB, ISOFORM G-RELATED"/>
    <property type="match status" value="1"/>
</dbReference>
<dbReference type="GO" id="GO:0140662">
    <property type="term" value="F:ATP-dependent protein folding chaperone"/>
    <property type="evidence" value="ECO:0007669"/>
    <property type="project" value="InterPro"/>
</dbReference>
<dbReference type="GO" id="GO:0005524">
    <property type="term" value="F:ATP binding"/>
    <property type="evidence" value="ECO:0007669"/>
    <property type="project" value="UniProtKB-KW"/>
</dbReference>
<proteinExistence type="predicted"/>
<protein>
    <submittedName>
        <fullName evidence="3">Heat-shock protein</fullName>
    </submittedName>
</protein>
<reference evidence="3 4" key="1">
    <citation type="journal article" date="2018" name="Front. Plant Sci.">
        <title>Red Clover (Trifolium pratense) and Zigzag Clover (T. medium) - A Picture of Genomic Similarities and Differences.</title>
        <authorList>
            <person name="Dluhosova J."/>
            <person name="Istvanek J."/>
            <person name="Nedelnik J."/>
            <person name="Repkova J."/>
        </authorList>
    </citation>
    <scope>NUCLEOTIDE SEQUENCE [LARGE SCALE GENOMIC DNA]</scope>
    <source>
        <strain evidence="4">cv. 10/8</strain>
        <tissue evidence="3">Leaf</tissue>
    </source>
</reference>
<organism evidence="3 4">
    <name type="scientific">Trifolium medium</name>
    <dbReference type="NCBI Taxonomy" id="97028"/>
    <lineage>
        <taxon>Eukaryota</taxon>
        <taxon>Viridiplantae</taxon>
        <taxon>Streptophyta</taxon>
        <taxon>Embryophyta</taxon>
        <taxon>Tracheophyta</taxon>
        <taxon>Spermatophyta</taxon>
        <taxon>Magnoliopsida</taxon>
        <taxon>eudicotyledons</taxon>
        <taxon>Gunneridae</taxon>
        <taxon>Pentapetalae</taxon>
        <taxon>rosids</taxon>
        <taxon>fabids</taxon>
        <taxon>Fabales</taxon>
        <taxon>Fabaceae</taxon>
        <taxon>Papilionoideae</taxon>
        <taxon>50 kb inversion clade</taxon>
        <taxon>NPAAA clade</taxon>
        <taxon>Hologalegina</taxon>
        <taxon>IRL clade</taxon>
        <taxon>Trifolieae</taxon>
        <taxon>Trifolium</taxon>
    </lineage>
</organism>
<keyword evidence="2" id="KW-0067">ATP-binding</keyword>
<feature type="non-terminal residue" evidence="3">
    <location>
        <position position="69"/>
    </location>
</feature>
<name>A0A392QP40_9FABA</name>
<dbReference type="InterPro" id="IPR013126">
    <property type="entry name" value="Hsp_70_fam"/>
</dbReference>
<dbReference type="EMBL" id="LXQA010148927">
    <property type="protein sequence ID" value="MCI25719.1"/>
    <property type="molecule type" value="Genomic_DNA"/>
</dbReference>
<dbReference type="Proteomes" id="UP000265520">
    <property type="component" value="Unassembled WGS sequence"/>
</dbReference>
<evidence type="ECO:0000313" key="4">
    <source>
        <dbReference type="Proteomes" id="UP000265520"/>
    </source>
</evidence>
<comment type="caution">
    <text evidence="3">The sequence shown here is derived from an EMBL/GenBank/DDBJ whole genome shotgun (WGS) entry which is preliminary data.</text>
</comment>
<evidence type="ECO:0000313" key="3">
    <source>
        <dbReference type="EMBL" id="MCI25719.1"/>
    </source>
</evidence>
<sequence length="69" mass="8221">QGDPIEERYKEYTERGAIIDQFNYVIASYREAAMSADPKFDHIDINEKQKVLNECVEAENWLREKKQQQ</sequence>
<dbReference type="PANTHER" id="PTHR45639:SF4">
    <property type="entry name" value="HSC70CB, ISOFORM G"/>
    <property type="match status" value="1"/>
</dbReference>
<evidence type="ECO:0000256" key="2">
    <source>
        <dbReference type="ARBA" id="ARBA00022840"/>
    </source>
</evidence>
<dbReference type="AlphaFoldDB" id="A0A392QP40"/>
<keyword evidence="1" id="KW-0547">Nucleotide-binding</keyword>
<dbReference type="GO" id="GO:0005829">
    <property type="term" value="C:cytosol"/>
    <property type="evidence" value="ECO:0007669"/>
    <property type="project" value="TreeGrafter"/>
</dbReference>
<feature type="non-terminal residue" evidence="3">
    <location>
        <position position="1"/>
    </location>
</feature>